<feature type="domain" description="Tyrosine-protein kinase G-rich" evidence="9">
    <location>
        <begin position="64"/>
        <end position="134"/>
    </location>
</feature>
<dbReference type="InterPro" id="IPR005702">
    <property type="entry name" value="Wzc-like_C"/>
</dbReference>
<sequence length="394" mass="44265">MIRARDELRILKQEKRFEIDRVVSTIKNSYELAVSKEKSLKKLLETTKREMLNLNEKFMQYSIMKRDVDSNRVLYDTLQTSIKKQGVTEQSQSVNIWVIKKAALPVVPSKPNKKYNLIVGLIIGICGGLCLAFFVDYLDNTINSVRQIEDKFGLTVLGSIEELKGKDKNIDTYILYNPLSPIAESYRLIRSALLLSKADHPPRVVLITSMNKSEGKTATVTNLARMLAKDKKNVLVIDCDLRRPRMHSLLGMPNDLGLSSYLTGNTDECPLLQIKDEGYCLIPAGPVPPDPSELLGSRKMKKLLEMMAEKYDFLLLDSPPVGAVTDSLTLSQYVDGSILVVKAGSTTLEMFESGVKKMRDINSHILGVVLNGLKMEEKDSYQYGYSSYYASDDD</sequence>
<evidence type="ECO:0000313" key="11">
    <source>
        <dbReference type="Proteomes" id="UP000826725"/>
    </source>
</evidence>
<dbReference type="Pfam" id="PF13807">
    <property type="entry name" value="GNVR"/>
    <property type="match status" value="1"/>
</dbReference>
<evidence type="ECO:0000256" key="1">
    <source>
        <dbReference type="ARBA" id="ARBA00008883"/>
    </source>
</evidence>
<dbReference type="GO" id="GO:0042802">
    <property type="term" value="F:identical protein binding"/>
    <property type="evidence" value="ECO:0007669"/>
    <property type="project" value="UniProtKB-ARBA"/>
</dbReference>
<keyword evidence="8" id="KW-0812">Transmembrane</keyword>
<keyword evidence="3" id="KW-0547">Nucleotide-binding</keyword>
<dbReference type="InterPro" id="IPR033756">
    <property type="entry name" value="YlxH/NBP35"/>
</dbReference>
<feature type="transmembrane region" description="Helical" evidence="8">
    <location>
        <begin position="117"/>
        <end position="138"/>
    </location>
</feature>
<evidence type="ECO:0000256" key="6">
    <source>
        <dbReference type="ARBA" id="ARBA00023137"/>
    </source>
</evidence>
<keyword evidence="2" id="KW-0808">Transferase</keyword>
<dbReference type="GO" id="GO:0005886">
    <property type="term" value="C:plasma membrane"/>
    <property type="evidence" value="ECO:0007669"/>
    <property type="project" value="TreeGrafter"/>
</dbReference>
<dbReference type="PANTHER" id="PTHR32309:SF13">
    <property type="entry name" value="FERRIC ENTEROBACTIN TRANSPORT PROTEIN FEPE"/>
    <property type="match status" value="1"/>
</dbReference>
<dbReference type="InterPro" id="IPR032807">
    <property type="entry name" value="GNVR"/>
</dbReference>
<dbReference type="PANTHER" id="PTHR32309">
    <property type="entry name" value="TYROSINE-PROTEIN KINASE"/>
    <property type="match status" value="1"/>
</dbReference>
<dbReference type="AlphaFoldDB" id="A0A8D5FRL3"/>
<comment type="catalytic activity">
    <reaction evidence="7">
        <text>L-tyrosyl-[protein] + ATP = O-phospho-L-tyrosyl-[protein] + ADP + H(+)</text>
        <dbReference type="Rhea" id="RHEA:10596"/>
        <dbReference type="Rhea" id="RHEA-COMP:10136"/>
        <dbReference type="Rhea" id="RHEA-COMP:20101"/>
        <dbReference type="ChEBI" id="CHEBI:15378"/>
        <dbReference type="ChEBI" id="CHEBI:30616"/>
        <dbReference type="ChEBI" id="CHEBI:46858"/>
        <dbReference type="ChEBI" id="CHEBI:61978"/>
        <dbReference type="ChEBI" id="CHEBI:456216"/>
    </reaction>
</comment>
<protein>
    <recommendedName>
        <fullName evidence="9">Tyrosine-protein kinase G-rich domain-containing protein</fullName>
    </recommendedName>
</protein>
<evidence type="ECO:0000313" key="10">
    <source>
        <dbReference type="EMBL" id="BCL60131.1"/>
    </source>
</evidence>
<accession>A0A8D5FRL3</accession>
<evidence type="ECO:0000256" key="5">
    <source>
        <dbReference type="ARBA" id="ARBA00022840"/>
    </source>
</evidence>
<dbReference type="KEGG" id="dbk:DGMP_08240"/>
<evidence type="ECO:0000256" key="4">
    <source>
        <dbReference type="ARBA" id="ARBA00022777"/>
    </source>
</evidence>
<keyword evidence="5" id="KW-0067">ATP-binding</keyword>
<dbReference type="FunFam" id="3.40.50.300:FF:000527">
    <property type="entry name" value="Tyrosine-protein kinase etk"/>
    <property type="match status" value="1"/>
</dbReference>
<keyword evidence="11" id="KW-1185">Reference proteome</keyword>
<organism evidence="10 11">
    <name type="scientific">Desulfomarina profundi</name>
    <dbReference type="NCBI Taxonomy" id="2772557"/>
    <lineage>
        <taxon>Bacteria</taxon>
        <taxon>Pseudomonadati</taxon>
        <taxon>Thermodesulfobacteriota</taxon>
        <taxon>Desulfobulbia</taxon>
        <taxon>Desulfobulbales</taxon>
        <taxon>Desulfobulbaceae</taxon>
        <taxon>Desulfomarina</taxon>
    </lineage>
</organism>
<keyword evidence="6" id="KW-0829">Tyrosine-protein kinase</keyword>
<keyword evidence="4" id="KW-0418">Kinase</keyword>
<evidence type="ECO:0000256" key="8">
    <source>
        <dbReference type="SAM" id="Phobius"/>
    </source>
</evidence>
<dbReference type="Proteomes" id="UP000826725">
    <property type="component" value="Chromosome"/>
</dbReference>
<keyword evidence="8" id="KW-1133">Transmembrane helix</keyword>
<keyword evidence="8" id="KW-0472">Membrane</keyword>
<name>A0A8D5FRL3_9BACT</name>
<dbReference type="Pfam" id="PF10609">
    <property type="entry name" value="ParA"/>
    <property type="match status" value="1"/>
</dbReference>
<dbReference type="GO" id="GO:0004713">
    <property type="term" value="F:protein tyrosine kinase activity"/>
    <property type="evidence" value="ECO:0007669"/>
    <property type="project" value="UniProtKB-KW"/>
</dbReference>
<dbReference type="RefSeq" id="WP_228856297.1">
    <property type="nucleotide sequence ID" value="NZ_AP024086.1"/>
</dbReference>
<dbReference type="NCBIfam" id="TIGR01007">
    <property type="entry name" value="eps_fam"/>
    <property type="match status" value="1"/>
</dbReference>
<gene>
    <name evidence="10" type="ORF">DGMP_08240</name>
</gene>
<comment type="similarity">
    <text evidence="1">Belongs to the etk/wzc family.</text>
</comment>
<dbReference type="InterPro" id="IPR050445">
    <property type="entry name" value="Bact_polysacc_biosynth/exp"/>
</dbReference>
<reference evidence="10" key="1">
    <citation type="submission" date="2020-09" db="EMBL/GenBank/DDBJ databases">
        <title>Desulfogranum mesoprofundum gen. nov., sp. nov., a novel mesophilic, sulfate-reducing chemolithoautotroph isolated from a deep-sea hydrothermal vent chimney in the Suiyo Seamount.</title>
        <authorList>
            <person name="Hashimoto Y."/>
            <person name="Nakagawa S."/>
        </authorList>
    </citation>
    <scope>NUCLEOTIDE SEQUENCE</scope>
    <source>
        <strain evidence="10">KT2</strain>
    </source>
</reference>
<evidence type="ECO:0000259" key="9">
    <source>
        <dbReference type="Pfam" id="PF13807"/>
    </source>
</evidence>
<evidence type="ECO:0000256" key="3">
    <source>
        <dbReference type="ARBA" id="ARBA00022741"/>
    </source>
</evidence>
<proteinExistence type="inferred from homology"/>
<dbReference type="GO" id="GO:0005524">
    <property type="term" value="F:ATP binding"/>
    <property type="evidence" value="ECO:0007669"/>
    <property type="project" value="UniProtKB-KW"/>
</dbReference>
<evidence type="ECO:0000256" key="7">
    <source>
        <dbReference type="ARBA" id="ARBA00053015"/>
    </source>
</evidence>
<dbReference type="EMBL" id="AP024086">
    <property type="protein sequence ID" value="BCL60131.1"/>
    <property type="molecule type" value="Genomic_DNA"/>
</dbReference>
<dbReference type="CDD" id="cd05387">
    <property type="entry name" value="BY-kinase"/>
    <property type="match status" value="1"/>
</dbReference>
<evidence type="ECO:0000256" key="2">
    <source>
        <dbReference type="ARBA" id="ARBA00022679"/>
    </source>
</evidence>